<dbReference type="Pfam" id="PF10972">
    <property type="entry name" value="CsiV"/>
    <property type="match status" value="1"/>
</dbReference>
<dbReference type="InterPro" id="IPR021241">
    <property type="entry name" value="CsiV"/>
</dbReference>
<reference evidence="1 2" key="1">
    <citation type="submission" date="2017-02" db="EMBL/GenBank/DDBJ databases">
        <title>Genomic diversity within the haloalkaliphilic genus Thioalkalivibrio.</title>
        <authorList>
            <person name="Ahn A.-C."/>
            <person name="Meier-Kolthoff J."/>
            <person name="Overmars L."/>
            <person name="Richter M."/>
            <person name="Woyke T."/>
            <person name="Sorokin D.Y."/>
            <person name="Muyzer G."/>
        </authorList>
    </citation>
    <scope>NUCLEOTIDE SEQUENCE [LARGE SCALE GENOMIC DNA]</scope>
    <source>
        <strain evidence="1 2">ALJD</strain>
    </source>
</reference>
<organism evidence="1 2">
    <name type="scientific">Thioalkalivibrio denitrificans</name>
    <dbReference type="NCBI Taxonomy" id="108003"/>
    <lineage>
        <taxon>Bacteria</taxon>
        <taxon>Pseudomonadati</taxon>
        <taxon>Pseudomonadota</taxon>
        <taxon>Gammaproteobacteria</taxon>
        <taxon>Chromatiales</taxon>
        <taxon>Ectothiorhodospiraceae</taxon>
        <taxon>Thioalkalivibrio</taxon>
    </lineage>
</organism>
<dbReference type="STRING" id="108003.B1C78_08410"/>
<proteinExistence type="predicted"/>
<comment type="caution">
    <text evidence="1">The sequence shown here is derived from an EMBL/GenBank/DDBJ whole genome shotgun (WGS) entry which is preliminary data.</text>
</comment>
<sequence>MDTRFMTRCRSHSPLFPLLLLVALAVTAILPGKLPAEEPRMYRVEVVLLRHTDADALLKEVWRSGDVAGLEHALDLTELDEDEVDHLFRDVSGTPFGLRGVVNRLEQSPLYDVIASYAWEQPGLPQEQAIPVRIRSGQVLGRMPPAFEPPPFAPWQIQPVLGGVPEQPDEPELLYEVDGVITLTLARFLHIHTDLLYRPATGDRLPGDHVTTLEGDQFAESHVTERRRMRSGETHYLDHPLMGVIVHVTPVED</sequence>
<evidence type="ECO:0000313" key="2">
    <source>
        <dbReference type="Proteomes" id="UP000189462"/>
    </source>
</evidence>
<keyword evidence="2" id="KW-1185">Reference proteome</keyword>
<protein>
    <submittedName>
        <fullName evidence="1">Uncharacterized protein</fullName>
    </submittedName>
</protein>
<accession>A0A1V3NI48</accession>
<dbReference type="AlphaFoldDB" id="A0A1V3NI48"/>
<name>A0A1V3NI48_9GAMM</name>
<evidence type="ECO:0000313" key="1">
    <source>
        <dbReference type="EMBL" id="OOG24522.1"/>
    </source>
</evidence>
<gene>
    <name evidence="1" type="ORF">B1C78_08410</name>
</gene>
<dbReference type="Proteomes" id="UP000189462">
    <property type="component" value="Unassembled WGS sequence"/>
</dbReference>
<dbReference type="EMBL" id="MVBK01000046">
    <property type="protein sequence ID" value="OOG24522.1"/>
    <property type="molecule type" value="Genomic_DNA"/>
</dbReference>